<feature type="region of interest" description="Disordered" evidence="1">
    <location>
        <begin position="321"/>
        <end position="372"/>
    </location>
</feature>
<name>A0A0F7UK92_NEOCL</name>
<dbReference type="EMBL" id="LN714485">
    <property type="protein sequence ID" value="CEL69456.1"/>
    <property type="molecule type" value="Genomic_DNA"/>
</dbReference>
<accession>A0A0F7UK92</accession>
<protein>
    <submittedName>
        <fullName evidence="2">Uncharacterized protein</fullName>
    </submittedName>
</protein>
<feature type="compositionally biased region" description="Polar residues" evidence="1">
    <location>
        <begin position="217"/>
        <end position="241"/>
    </location>
</feature>
<sequence length="897" mass="95061">MTQESFSSISQGTVGPVRGLLRAKMLAPAKQRNTKNVYFPQVRRLLGVLFLFCLSSTFYVGTSSEAPHAVLASAPAEAPEKTEETETRTGGVELEIHQHADELSDYERDEKQQSKEEATERTSLEFLGPKETRTIAQKKEAGNAGQGNEGEATAPLNSQVAALSPNRLEQSQKDSSPLPATETEVQEERKSIEAAAGTRGNRNRSSATPTSSSLPADTNSLSSTPTIAPVGTSVSPRNETTVVSVADNSSASASPTNQANEEKVAFILDQLLTPEQKTQLPADYLEALRSYLSGLRNEEIEQLLAYDAAIRAKAREDALTQHFSSELSNQESRDPRVAYEPDVRQSVPPPPPQDASAAFASHSPTAIGSDSGASVAVDSARPLLATYSPLFNSTWVDVNGPSTPVPQMHVPGGSHNMGTPPFTPISPLPATSSYGAFFPAGQNDRSWADMYSSAPTPFAAAPAPPQTESPTAQVPALLQPLELQPLVPLQLGPVALQLSPNLLFGSGYSRTSSFPTQTPPPVRNAALLSPLTGVVDGVLRAATTGVVAPAVANAGVLLNNANQISARVQEGSEQASQFIEGFTAYRHSNPDDPLAKLVNVLEEAATSLSAKGGLEAEAVGMQHQTDGTLVEGQEAESRHEKGPRQKNGRSASSSALVLLETGGEGEDPGSSGSQKGAMQGVEYKLTNKADPFDFSHFASAAGVNEAKQKQAKEEQMLRNAKKSQEPAEVISNVIGTGFDVAVDVLSRHQQQERQRQQMQNSEAWALPYAQNAGSVQQNPHNGAGEKLYGYTAGPQQYGYHAGYSAGENPFGYTAEKQRNRFAPAGPQSYGPAYSLSPTHVALTQSGVPARNAGPEYANGVFLQYPSPSGPLTTSSGNYAYPLMSAYAPHPTSGMSAW</sequence>
<feature type="region of interest" description="Disordered" evidence="1">
    <location>
        <begin position="629"/>
        <end position="652"/>
    </location>
</feature>
<feature type="compositionally biased region" description="Polar residues" evidence="1">
    <location>
        <begin position="165"/>
        <end position="175"/>
    </location>
</feature>
<proteinExistence type="predicted"/>
<evidence type="ECO:0000313" key="2">
    <source>
        <dbReference type="EMBL" id="CEL69456.1"/>
    </source>
</evidence>
<feature type="region of interest" description="Disordered" evidence="1">
    <location>
        <begin position="72"/>
        <end position="134"/>
    </location>
</feature>
<feature type="compositionally biased region" description="Low complexity" evidence="1">
    <location>
        <begin position="203"/>
        <end position="216"/>
    </location>
</feature>
<feature type="compositionally biased region" description="Basic and acidic residues" evidence="1">
    <location>
        <begin position="331"/>
        <end position="343"/>
    </location>
</feature>
<feature type="region of interest" description="Disordered" evidence="1">
    <location>
        <begin position="165"/>
        <end position="260"/>
    </location>
</feature>
<reference evidence="2" key="1">
    <citation type="journal article" date="2015" name="PLoS ONE">
        <title>Comprehensive Evaluation of Toxoplasma gondii VEG and Neospora caninum LIV Genomes with Tachyzoite Stage Transcriptome and Proteome Defines Novel Transcript Features.</title>
        <authorList>
            <person name="Ramaprasad A."/>
            <person name="Mourier T."/>
            <person name="Naeem R."/>
            <person name="Malas T.B."/>
            <person name="Moussa E."/>
            <person name="Panigrahi A."/>
            <person name="Vermont S.J."/>
            <person name="Otto T.D."/>
            <person name="Wastling J."/>
            <person name="Pain A."/>
        </authorList>
    </citation>
    <scope>NUCLEOTIDE SEQUENCE</scope>
    <source>
        <strain evidence="2">Liverpool</strain>
    </source>
</reference>
<feature type="compositionally biased region" description="Polar residues" evidence="1">
    <location>
        <begin position="321"/>
        <end position="330"/>
    </location>
</feature>
<gene>
    <name evidence="2" type="ORF">BN1204_051670</name>
</gene>
<feature type="compositionally biased region" description="Basic and acidic residues" evidence="1">
    <location>
        <begin position="94"/>
        <end position="134"/>
    </location>
</feature>
<feature type="compositionally biased region" description="Basic and acidic residues" evidence="1">
    <location>
        <begin position="78"/>
        <end position="87"/>
    </location>
</feature>
<organism evidence="2">
    <name type="scientific">Neospora caninum (strain Liverpool)</name>
    <dbReference type="NCBI Taxonomy" id="572307"/>
    <lineage>
        <taxon>Eukaryota</taxon>
        <taxon>Sar</taxon>
        <taxon>Alveolata</taxon>
        <taxon>Apicomplexa</taxon>
        <taxon>Conoidasida</taxon>
        <taxon>Coccidia</taxon>
        <taxon>Eucoccidiorida</taxon>
        <taxon>Eimeriorina</taxon>
        <taxon>Sarcocystidae</taxon>
        <taxon>Neospora</taxon>
    </lineage>
</organism>
<evidence type="ECO:0000256" key="1">
    <source>
        <dbReference type="SAM" id="MobiDB-lite"/>
    </source>
</evidence>
<feature type="compositionally biased region" description="Low complexity" evidence="1">
    <location>
        <begin position="242"/>
        <end position="254"/>
    </location>
</feature>
<dbReference type="AlphaFoldDB" id="A0A0F7UK92"/>